<reference evidence="9" key="1">
    <citation type="submission" date="2024-02" db="EMBL/GenBank/DDBJ databases">
        <title>Tomenella chthoni gen. nov. sp. nov., a member of the family Jonesiaceae isolated from bat guano.</title>
        <authorList>
            <person name="Miller S.L."/>
            <person name="King J."/>
            <person name="Sankaranarayanan K."/>
            <person name="Lawson P.A."/>
        </authorList>
    </citation>
    <scope>NUCLEOTIDE SEQUENCE</scope>
    <source>
        <strain evidence="9">BS-20</strain>
    </source>
</reference>
<dbReference type="PANTHER" id="PTHR43744">
    <property type="entry name" value="ABC TRANSPORTER PERMEASE PROTEIN MG189-RELATED-RELATED"/>
    <property type="match status" value="1"/>
</dbReference>
<evidence type="ECO:0000256" key="6">
    <source>
        <dbReference type="ARBA" id="ARBA00023136"/>
    </source>
</evidence>
<dbReference type="GO" id="GO:0055085">
    <property type="term" value="P:transmembrane transport"/>
    <property type="evidence" value="ECO:0007669"/>
    <property type="project" value="InterPro"/>
</dbReference>
<dbReference type="AlphaFoldDB" id="A0AAU7DWB7"/>
<keyword evidence="6 7" id="KW-0472">Membrane</keyword>
<evidence type="ECO:0000256" key="7">
    <source>
        <dbReference type="RuleBase" id="RU363032"/>
    </source>
</evidence>
<dbReference type="Pfam" id="PF00528">
    <property type="entry name" value="BPD_transp_1"/>
    <property type="match status" value="1"/>
</dbReference>
<evidence type="ECO:0000256" key="1">
    <source>
        <dbReference type="ARBA" id="ARBA00004651"/>
    </source>
</evidence>
<evidence type="ECO:0000313" key="9">
    <source>
        <dbReference type="EMBL" id="XBH21031.1"/>
    </source>
</evidence>
<feature type="transmembrane region" description="Helical" evidence="7">
    <location>
        <begin position="224"/>
        <end position="250"/>
    </location>
</feature>
<keyword evidence="2 7" id="KW-0813">Transport</keyword>
<proteinExistence type="inferred from homology"/>
<dbReference type="PANTHER" id="PTHR43744:SF12">
    <property type="entry name" value="ABC TRANSPORTER PERMEASE PROTEIN MG189-RELATED"/>
    <property type="match status" value="1"/>
</dbReference>
<comment type="subcellular location">
    <subcellularLocation>
        <location evidence="1 7">Cell membrane</location>
        <topology evidence="1 7">Multi-pass membrane protein</topology>
    </subcellularLocation>
</comment>
<keyword evidence="4 7" id="KW-0812">Transmembrane</keyword>
<comment type="similarity">
    <text evidence="7">Belongs to the binding-protein-dependent transport system permease family.</text>
</comment>
<protein>
    <submittedName>
        <fullName evidence="9">Carbohydrate ABC transporter permease</fullName>
    </submittedName>
</protein>
<name>A0AAU7DWB7_9MICO</name>
<feature type="transmembrane region" description="Helical" evidence="7">
    <location>
        <begin position="183"/>
        <end position="203"/>
    </location>
</feature>
<evidence type="ECO:0000256" key="2">
    <source>
        <dbReference type="ARBA" id="ARBA00022448"/>
    </source>
</evidence>
<dbReference type="InterPro" id="IPR035906">
    <property type="entry name" value="MetI-like_sf"/>
</dbReference>
<dbReference type="EMBL" id="CP146203">
    <property type="protein sequence ID" value="XBH21031.1"/>
    <property type="molecule type" value="Genomic_DNA"/>
</dbReference>
<evidence type="ECO:0000259" key="8">
    <source>
        <dbReference type="PROSITE" id="PS50928"/>
    </source>
</evidence>
<dbReference type="SUPFAM" id="SSF161098">
    <property type="entry name" value="MetI-like"/>
    <property type="match status" value="1"/>
</dbReference>
<accession>A0AAU7DWB7</accession>
<feature type="transmembrane region" description="Helical" evidence="7">
    <location>
        <begin position="285"/>
        <end position="304"/>
    </location>
</feature>
<dbReference type="InterPro" id="IPR000515">
    <property type="entry name" value="MetI-like"/>
</dbReference>
<organism evidence="9">
    <name type="scientific">Jonesiaceae bacterium BS-20</name>
    <dbReference type="NCBI Taxonomy" id="3120821"/>
    <lineage>
        <taxon>Bacteria</taxon>
        <taxon>Bacillati</taxon>
        <taxon>Actinomycetota</taxon>
        <taxon>Actinomycetes</taxon>
        <taxon>Micrococcales</taxon>
        <taxon>Jonesiaceae</taxon>
    </lineage>
</organism>
<feature type="transmembrane region" description="Helical" evidence="7">
    <location>
        <begin position="51"/>
        <end position="73"/>
    </location>
</feature>
<evidence type="ECO:0000256" key="3">
    <source>
        <dbReference type="ARBA" id="ARBA00022475"/>
    </source>
</evidence>
<dbReference type="PROSITE" id="PS50928">
    <property type="entry name" value="ABC_TM1"/>
    <property type="match status" value="1"/>
</dbReference>
<dbReference type="GO" id="GO:0005886">
    <property type="term" value="C:plasma membrane"/>
    <property type="evidence" value="ECO:0007669"/>
    <property type="project" value="UniProtKB-SubCell"/>
</dbReference>
<keyword evidence="5 7" id="KW-1133">Transmembrane helix</keyword>
<sequence length="319" mass="34823">MTSALVDEAASTSGQVTRVSKKNRLLNGKPYRPSVDGIPTKSMMPSTTARTLTLVVLVGVLIYFLAPIFWVLVSASKSNSELISSSGFWFADIQYAQNYAKLLEWTQGDFWRWVINSVFYSTTAGVVGTLISVAAGYSLAKFRFRERGATLGFIMAGMLMPVALLTIPLYIVFNSVGLTNTIWAVLIPSCVSPFGVFLGRVYAESSVPTELLEAARLDGASEARIFFTVVLRLLAPAMVTIFLFIFVGTWNNFLLPLMMLNDSSLKPVTLGLYGMMSYFNPQKGAVMLGALLSVLPLIILFLGLQRYWQSGLAAGAVKS</sequence>
<dbReference type="Gene3D" id="1.10.3720.10">
    <property type="entry name" value="MetI-like"/>
    <property type="match status" value="1"/>
</dbReference>
<gene>
    <name evidence="9" type="ORF">V5R04_12525</name>
</gene>
<evidence type="ECO:0000256" key="5">
    <source>
        <dbReference type="ARBA" id="ARBA00022989"/>
    </source>
</evidence>
<evidence type="ECO:0000256" key="4">
    <source>
        <dbReference type="ARBA" id="ARBA00022692"/>
    </source>
</evidence>
<feature type="domain" description="ABC transmembrane type-1" evidence="8">
    <location>
        <begin position="114"/>
        <end position="304"/>
    </location>
</feature>
<keyword evidence="3" id="KW-1003">Cell membrane</keyword>
<feature type="transmembrane region" description="Helical" evidence="7">
    <location>
        <begin position="118"/>
        <end position="139"/>
    </location>
</feature>
<feature type="transmembrane region" description="Helical" evidence="7">
    <location>
        <begin position="151"/>
        <end position="171"/>
    </location>
</feature>
<dbReference type="CDD" id="cd06261">
    <property type="entry name" value="TM_PBP2"/>
    <property type="match status" value="1"/>
</dbReference>